<dbReference type="AlphaFoldDB" id="A0A1H3VSC3"/>
<accession>A0A1H3VSC3</accession>
<evidence type="ECO:0000313" key="1">
    <source>
        <dbReference type="EMBL" id="SDZ77591.1"/>
    </source>
</evidence>
<sequence length="134" mass="14786">MTSWSEQRREAARIHADRLAATKARESQRARELIQDFLSRAREAGRAAEPLRVSDYSGRGSARTGLTGWYLKSDRSVGIDTDGNFYVLTARLNLADRMRGYRPQPSDPPLVVGAGGRDGESLDLADALANLLRP</sequence>
<name>A0A1H3VSC3_9ACTO</name>
<organism evidence="1 2">
    <name type="scientific">Bowdeniella nasicola</name>
    <dbReference type="NCBI Taxonomy" id="208480"/>
    <lineage>
        <taxon>Bacteria</taxon>
        <taxon>Bacillati</taxon>
        <taxon>Actinomycetota</taxon>
        <taxon>Actinomycetes</taxon>
        <taxon>Actinomycetales</taxon>
        <taxon>Actinomycetaceae</taxon>
        <taxon>Bowdeniella</taxon>
    </lineage>
</organism>
<gene>
    <name evidence="1" type="ORF">SAMN02910418_00212</name>
</gene>
<proteinExistence type="predicted"/>
<reference evidence="2" key="1">
    <citation type="submission" date="2016-10" db="EMBL/GenBank/DDBJ databases">
        <authorList>
            <person name="Varghese N."/>
            <person name="Submissions S."/>
        </authorList>
    </citation>
    <scope>NUCLEOTIDE SEQUENCE [LARGE SCALE GENOMIC DNA]</scope>
    <source>
        <strain evidence="2">KPR-1</strain>
    </source>
</reference>
<dbReference type="OrthoDB" id="3254362at2"/>
<keyword evidence="2" id="KW-1185">Reference proteome</keyword>
<dbReference type="RefSeq" id="WP_092561100.1">
    <property type="nucleotide sequence ID" value="NZ_FNQV01000001.1"/>
</dbReference>
<protein>
    <submittedName>
        <fullName evidence="1">Uncharacterized protein</fullName>
    </submittedName>
</protein>
<evidence type="ECO:0000313" key="2">
    <source>
        <dbReference type="Proteomes" id="UP000199288"/>
    </source>
</evidence>
<dbReference type="Proteomes" id="UP000199288">
    <property type="component" value="Unassembled WGS sequence"/>
</dbReference>
<dbReference type="EMBL" id="FNQV01000001">
    <property type="protein sequence ID" value="SDZ77591.1"/>
    <property type="molecule type" value="Genomic_DNA"/>
</dbReference>